<evidence type="ECO:0000313" key="5">
    <source>
        <dbReference type="Proteomes" id="UP000617743"/>
    </source>
</evidence>
<evidence type="ECO:0000313" key="4">
    <source>
        <dbReference type="EMBL" id="GGW92252.1"/>
    </source>
</evidence>
<dbReference type="Proteomes" id="UP000617743">
    <property type="component" value="Unassembled WGS sequence"/>
</dbReference>
<evidence type="ECO:0000259" key="3">
    <source>
        <dbReference type="Pfam" id="PF21725"/>
    </source>
</evidence>
<keyword evidence="2" id="KW-1133">Transmembrane helix</keyword>
<feature type="transmembrane region" description="Helical" evidence="2">
    <location>
        <begin position="245"/>
        <end position="271"/>
    </location>
</feature>
<gene>
    <name evidence="4" type="ORF">GCM10010383_22660</name>
</gene>
<comment type="caution">
    <text evidence="4">The sequence shown here is derived from an EMBL/GenBank/DDBJ whole genome shotgun (WGS) entry which is preliminary data.</text>
</comment>
<keyword evidence="2" id="KW-0472">Membrane</keyword>
<dbReference type="EMBL" id="BMWC01000002">
    <property type="protein sequence ID" value="GGW92252.1"/>
    <property type="molecule type" value="Genomic_DNA"/>
</dbReference>
<accession>A0ABQ2X1N3</accession>
<keyword evidence="5" id="KW-1185">Reference proteome</keyword>
<dbReference type="InterPro" id="IPR049082">
    <property type="entry name" value="T7SS_signal"/>
</dbReference>
<feature type="region of interest" description="Disordered" evidence="1">
    <location>
        <begin position="117"/>
        <end position="150"/>
    </location>
</feature>
<dbReference type="Pfam" id="PF21725">
    <property type="entry name" value="T7SS_signal"/>
    <property type="match status" value="1"/>
</dbReference>
<keyword evidence="2" id="KW-0812">Transmembrane</keyword>
<organism evidence="4 5">
    <name type="scientific">Streptomyces lomondensis</name>
    <dbReference type="NCBI Taxonomy" id="68229"/>
    <lineage>
        <taxon>Bacteria</taxon>
        <taxon>Bacillati</taxon>
        <taxon>Actinomycetota</taxon>
        <taxon>Actinomycetes</taxon>
        <taxon>Kitasatosporales</taxon>
        <taxon>Streptomycetaceae</taxon>
        <taxon>Streptomyces</taxon>
    </lineage>
</organism>
<feature type="compositionally biased region" description="Basic and acidic residues" evidence="1">
    <location>
        <begin position="136"/>
        <end position="150"/>
    </location>
</feature>
<feature type="domain" description="Putative T7SS secretion signal" evidence="3">
    <location>
        <begin position="16"/>
        <end position="193"/>
    </location>
</feature>
<proteinExistence type="predicted"/>
<name>A0ABQ2X1N3_9ACTN</name>
<evidence type="ECO:0000256" key="1">
    <source>
        <dbReference type="SAM" id="MobiDB-lite"/>
    </source>
</evidence>
<feature type="transmembrane region" description="Helical" evidence="2">
    <location>
        <begin position="221"/>
        <end position="239"/>
    </location>
</feature>
<protein>
    <recommendedName>
        <fullName evidence="3">Putative T7SS secretion signal domain-containing protein</fullName>
    </recommendedName>
</protein>
<sequence>MTRPRAEEWAVIGEASDPIPGDPDEVAKLGRELRKTAEAIKKQADEIKALASVDEWKSKTAEEFRKDAEEAEGKLRKAFKRYDAAADALGEKVIEGVCSSQYASELHRAQAMADKALRDARDAHDEHNASSTAIDKLPKATADDDPDRKKLEKRQDAASLALERAKKDLEAAKDVRDAAAKRARDSIRHAIDHDGLKDGGWDKFKDWVNDNSGWIEDVLKVSGWVSTICGTLALMVGWIPIVGQVLAGVLGTIALAATLVSLLGHTLLALAGKGSWFDVALDVVGIATLGIGRGALAGAKGASEAAKSVGRSARAKMLRDSITAKPDSAAYKKAVNDAWKQANRESGGALRGKAGAEAIAKAPKGWFPGAQRMADAFNPKLIWKESVDSFKAVKDLSLSNLRQLGRADTWSGARPGLNDPGVTSLQRSLDQMSEGLRADSAVKAVTDVFETQTRIWAGSTAVASTTDLLDKGEITGKIGDLVGVQGLGDGVWSATGIKDATTTSNG</sequence>
<reference evidence="5" key="1">
    <citation type="journal article" date="2019" name="Int. J. Syst. Evol. Microbiol.">
        <title>The Global Catalogue of Microorganisms (GCM) 10K type strain sequencing project: providing services to taxonomists for standard genome sequencing and annotation.</title>
        <authorList>
            <consortium name="The Broad Institute Genomics Platform"/>
            <consortium name="The Broad Institute Genome Sequencing Center for Infectious Disease"/>
            <person name="Wu L."/>
            <person name="Ma J."/>
        </authorList>
    </citation>
    <scope>NUCLEOTIDE SEQUENCE [LARGE SCALE GENOMIC DNA]</scope>
    <source>
        <strain evidence="5">JCM 4866</strain>
    </source>
</reference>
<evidence type="ECO:0000256" key="2">
    <source>
        <dbReference type="SAM" id="Phobius"/>
    </source>
</evidence>
<dbReference type="RefSeq" id="WP_190049994.1">
    <property type="nucleotide sequence ID" value="NZ_BMWC01000002.1"/>
</dbReference>
<feature type="compositionally biased region" description="Basic and acidic residues" evidence="1">
    <location>
        <begin position="117"/>
        <end position="128"/>
    </location>
</feature>